<dbReference type="Proteomes" id="UP000636891">
    <property type="component" value="Unassembled WGS sequence"/>
</dbReference>
<dbReference type="GO" id="GO:0005840">
    <property type="term" value="C:ribosome"/>
    <property type="evidence" value="ECO:0007669"/>
    <property type="project" value="UniProtKB-KW"/>
</dbReference>
<evidence type="ECO:0000256" key="6">
    <source>
        <dbReference type="HAMAP-Rule" id="MF_00735"/>
    </source>
</evidence>
<keyword evidence="5 6" id="KW-0949">S-adenosyl-L-methionine</keyword>
<comment type="similarity">
    <text evidence="1 6">Belongs to the methyltransferase superfamily. PrmA family.</text>
</comment>
<dbReference type="RefSeq" id="WP_101571575.1">
    <property type="nucleotide sequence ID" value="NZ_JACOOK010000006.1"/>
</dbReference>
<dbReference type="Gene3D" id="3.40.50.150">
    <property type="entry name" value="Vaccinia Virus protein VP39"/>
    <property type="match status" value="1"/>
</dbReference>
<dbReference type="InterPro" id="IPR050078">
    <property type="entry name" value="Ribosomal_L11_MeTrfase_PrmA"/>
</dbReference>
<comment type="subcellular location">
    <subcellularLocation>
        <location evidence="6">Cytoplasm</location>
    </subcellularLocation>
</comment>
<feature type="binding site" evidence="6">
    <location>
        <position position="211"/>
    </location>
    <ligand>
        <name>S-adenosyl-L-methionine</name>
        <dbReference type="ChEBI" id="CHEBI:59789"/>
    </ligand>
</feature>
<dbReference type="PANTHER" id="PTHR43648">
    <property type="entry name" value="ELECTRON TRANSFER FLAVOPROTEIN BETA SUBUNIT LYSINE METHYLTRANSFERASE"/>
    <property type="match status" value="1"/>
</dbReference>
<dbReference type="InterPro" id="IPR029063">
    <property type="entry name" value="SAM-dependent_MTases_sf"/>
</dbReference>
<gene>
    <name evidence="6 7" type="primary">prmA</name>
    <name evidence="7" type="ORF">H8S08_10825</name>
</gene>
<keyword evidence="7" id="KW-0689">Ribosomal protein</keyword>
<accession>A0ABR7CPA9</accession>
<dbReference type="Pfam" id="PF06325">
    <property type="entry name" value="PrmA"/>
    <property type="match status" value="1"/>
</dbReference>
<dbReference type="SUPFAM" id="SSF53335">
    <property type="entry name" value="S-adenosyl-L-methionine-dependent methyltransferases"/>
    <property type="match status" value="1"/>
</dbReference>
<keyword evidence="7" id="KW-0687">Ribonucleoprotein</keyword>
<organism evidence="7 8">
    <name type="scientific">Alistipes hominis</name>
    <dbReference type="NCBI Taxonomy" id="2763015"/>
    <lineage>
        <taxon>Bacteria</taxon>
        <taxon>Pseudomonadati</taxon>
        <taxon>Bacteroidota</taxon>
        <taxon>Bacteroidia</taxon>
        <taxon>Bacteroidales</taxon>
        <taxon>Rikenellaceae</taxon>
        <taxon>Alistipes</taxon>
    </lineage>
</organism>
<evidence type="ECO:0000256" key="4">
    <source>
        <dbReference type="ARBA" id="ARBA00022679"/>
    </source>
</evidence>
<keyword evidence="8" id="KW-1185">Reference proteome</keyword>
<dbReference type="CDD" id="cd02440">
    <property type="entry name" value="AdoMet_MTases"/>
    <property type="match status" value="1"/>
</dbReference>
<comment type="function">
    <text evidence="6">Methylates ribosomal protein L11.</text>
</comment>
<dbReference type="GO" id="GO:0008168">
    <property type="term" value="F:methyltransferase activity"/>
    <property type="evidence" value="ECO:0007669"/>
    <property type="project" value="UniProtKB-KW"/>
</dbReference>
<dbReference type="PIRSF" id="PIRSF000401">
    <property type="entry name" value="RPL11_MTase"/>
    <property type="match status" value="1"/>
</dbReference>
<dbReference type="HAMAP" id="MF_00735">
    <property type="entry name" value="Methyltr_PrmA"/>
    <property type="match status" value="1"/>
</dbReference>
<dbReference type="GO" id="GO:0032259">
    <property type="term" value="P:methylation"/>
    <property type="evidence" value="ECO:0007669"/>
    <property type="project" value="UniProtKB-KW"/>
</dbReference>
<keyword evidence="3 6" id="KW-0489">Methyltransferase</keyword>
<protein>
    <recommendedName>
        <fullName evidence="6">Ribosomal protein L11 methyltransferase</fullName>
        <shortName evidence="6">L11 Mtase</shortName>
        <ecNumber evidence="6">2.1.1.-</ecNumber>
    </recommendedName>
</protein>
<reference evidence="7 8" key="1">
    <citation type="submission" date="2020-08" db="EMBL/GenBank/DDBJ databases">
        <title>Genome public.</title>
        <authorList>
            <person name="Liu C."/>
            <person name="Sun Q."/>
        </authorList>
    </citation>
    <scope>NUCLEOTIDE SEQUENCE [LARGE SCALE GENOMIC DNA]</scope>
    <source>
        <strain evidence="7 8">New-7</strain>
    </source>
</reference>
<keyword evidence="2 6" id="KW-0963">Cytoplasm</keyword>
<comment type="caution">
    <text evidence="7">The sequence shown here is derived from an EMBL/GenBank/DDBJ whole genome shotgun (WGS) entry which is preliminary data.</text>
</comment>
<evidence type="ECO:0000313" key="8">
    <source>
        <dbReference type="Proteomes" id="UP000636891"/>
    </source>
</evidence>
<comment type="catalytic activity">
    <reaction evidence="6">
        <text>L-lysyl-[protein] + 3 S-adenosyl-L-methionine = N(6),N(6),N(6)-trimethyl-L-lysyl-[protein] + 3 S-adenosyl-L-homocysteine + 3 H(+)</text>
        <dbReference type="Rhea" id="RHEA:54192"/>
        <dbReference type="Rhea" id="RHEA-COMP:9752"/>
        <dbReference type="Rhea" id="RHEA-COMP:13826"/>
        <dbReference type="ChEBI" id="CHEBI:15378"/>
        <dbReference type="ChEBI" id="CHEBI:29969"/>
        <dbReference type="ChEBI" id="CHEBI:57856"/>
        <dbReference type="ChEBI" id="CHEBI:59789"/>
        <dbReference type="ChEBI" id="CHEBI:61961"/>
    </reaction>
</comment>
<evidence type="ECO:0000313" key="7">
    <source>
        <dbReference type="EMBL" id="MBC5617506.1"/>
    </source>
</evidence>
<dbReference type="InterPro" id="IPR004498">
    <property type="entry name" value="Ribosomal_PrmA_MeTrfase"/>
</dbReference>
<evidence type="ECO:0000256" key="1">
    <source>
        <dbReference type="ARBA" id="ARBA00009741"/>
    </source>
</evidence>
<sequence>MKYTEFVIEAATESQREMLIAELSDYPFDGFTEEEDCLKAYIPEADFRMWRSAIEESLERNRCRYTAAEVPDRNWNTVWESNFEPIDVEGRCRIRAPFHSKNPACEYDVEIMPKMSFGTGHHATTYLMAAEIMDVDFAGKSGLDMGSGTGVLSILAVKRGAVRVDAVDIDEWAYRNGTENIKANGMEGRIVPLQGDASLLAGKRYDFVLANINRNILLADMPVYAATLTPGGMLLVSGILEADISAIESRAAACGLDADGVRRRNGWAAVRFVKNRITPDKIN</sequence>
<dbReference type="PANTHER" id="PTHR43648:SF1">
    <property type="entry name" value="ELECTRON TRANSFER FLAVOPROTEIN BETA SUBUNIT LYSINE METHYLTRANSFERASE"/>
    <property type="match status" value="1"/>
</dbReference>
<dbReference type="NCBIfam" id="NF001785">
    <property type="entry name" value="PRK00517.2-2"/>
    <property type="match status" value="1"/>
</dbReference>
<name>A0ABR7CPA9_9BACT</name>
<feature type="binding site" evidence="6">
    <location>
        <position position="125"/>
    </location>
    <ligand>
        <name>S-adenosyl-L-methionine</name>
        <dbReference type="ChEBI" id="CHEBI:59789"/>
    </ligand>
</feature>
<evidence type="ECO:0000256" key="2">
    <source>
        <dbReference type="ARBA" id="ARBA00022490"/>
    </source>
</evidence>
<feature type="binding site" evidence="6">
    <location>
        <position position="168"/>
    </location>
    <ligand>
        <name>S-adenosyl-L-methionine</name>
        <dbReference type="ChEBI" id="CHEBI:59789"/>
    </ligand>
</feature>
<proteinExistence type="inferred from homology"/>
<evidence type="ECO:0000256" key="5">
    <source>
        <dbReference type="ARBA" id="ARBA00022691"/>
    </source>
</evidence>
<dbReference type="EMBL" id="JACOOK010000006">
    <property type="protein sequence ID" value="MBC5617506.1"/>
    <property type="molecule type" value="Genomic_DNA"/>
</dbReference>
<feature type="binding site" evidence="6">
    <location>
        <position position="146"/>
    </location>
    <ligand>
        <name>S-adenosyl-L-methionine</name>
        <dbReference type="ChEBI" id="CHEBI:59789"/>
    </ligand>
</feature>
<dbReference type="EC" id="2.1.1.-" evidence="6"/>
<keyword evidence="4 6" id="KW-0808">Transferase</keyword>
<evidence type="ECO:0000256" key="3">
    <source>
        <dbReference type="ARBA" id="ARBA00022603"/>
    </source>
</evidence>